<feature type="chain" id="PRO_5040221636" evidence="2">
    <location>
        <begin position="20"/>
        <end position="701"/>
    </location>
</feature>
<feature type="region of interest" description="Disordered" evidence="1">
    <location>
        <begin position="168"/>
        <end position="209"/>
    </location>
</feature>
<protein>
    <submittedName>
        <fullName evidence="3">Uncharacterized protein</fullName>
    </submittedName>
</protein>
<evidence type="ECO:0000313" key="4">
    <source>
        <dbReference type="Proteomes" id="UP000701801"/>
    </source>
</evidence>
<feature type="region of interest" description="Disordered" evidence="1">
    <location>
        <begin position="565"/>
        <end position="651"/>
    </location>
</feature>
<evidence type="ECO:0000256" key="2">
    <source>
        <dbReference type="SAM" id="SignalP"/>
    </source>
</evidence>
<feature type="compositionally biased region" description="Pro residues" evidence="1">
    <location>
        <begin position="174"/>
        <end position="208"/>
    </location>
</feature>
<dbReference type="AlphaFoldDB" id="A0A9N9M460"/>
<evidence type="ECO:0000313" key="3">
    <source>
        <dbReference type="EMBL" id="CAG8983784.1"/>
    </source>
</evidence>
<keyword evidence="2" id="KW-0732">Signal</keyword>
<feature type="compositionally biased region" description="Polar residues" evidence="1">
    <location>
        <begin position="573"/>
        <end position="591"/>
    </location>
</feature>
<dbReference type="EMBL" id="CAJVRM010000740">
    <property type="protein sequence ID" value="CAG8983784.1"/>
    <property type="molecule type" value="Genomic_DNA"/>
</dbReference>
<gene>
    <name evidence="3" type="ORF">HYALB_00006749</name>
</gene>
<feature type="region of interest" description="Disordered" evidence="1">
    <location>
        <begin position="226"/>
        <end position="274"/>
    </location>
</feature>
<feature type="compositionally biased region" description="Low complexity" evidence="1">
    <location>
        <begin position="293"/>
        <end position="306"/>
    </location>
</feature>
<accession>A0A9N9M460</accession>
<feature type="region of interest" description="Disordered" evidence="1">
    <location>
        <begin position="664"/>
        <end position="701"/>
    </location>
</feature>
<sequence length="701" mass="69489">MTPKGLSFVLAAALPLAIASPIAKPYGPYKYSTTLPIVGGLPALPVPATPPALPPILPTVTIGGADGVTLPAPGLPSLPVSVPSPNGLLTYGGLRPVPTITVGGSDGSFTSLPVVKPLPSLTSTTTIIVTVYPTLPAATIPDIPVPLTTITSLVTITLPRPPISVGGADGVTFPAPPLPTPPTVKPPPPATYGSLPPPPPPPSLPQLPPNVVGGGGILGGLLGNTGGHITPPGTTVPKIGGGGFIGTPNPPSPPNGGAYGGHSSGGGNSGGNSEICDDPFFAEASPLLKQLCSGSGSTTSGSSATSNPPPLISSSPAGYNPQYKRDIDSSSIAKEDPESKGPPRTPQGLLLQKIMEKCVSELGDTKGLALCPRALNFIPQSSLPGDGKLSDEIIDALIQRGLTMAEEGDNVPASKRGLGAPGQLLSGVSLDEGLGGGDLSPEQIEGILAAAIGKAGLPLNGLPLNGLPLNGLPLNGLPLNGLPLKERGVLTTPEPNTILAACEKAFTQAQAQSTTPKLDSTQICKAILSYIPKTTLPTSGSISPEDLKKIIESVLSSHGLAKRQHYQFGSGGPSESSGNAGLPSTPSTPSNPQYGNGGGSTSGNGGSSLPPPPPIAPPKPPVQPPSNPPYVPTSSDPSPPATALPNGGDLQSSIASSIAAGLAHALGPNGSFNPGTFFGDGNKGGSGTGSNSNGNGKGGYY</sequence>
<dbReference type="OrthoDB" id="10515501at2759"/>
<keyword evidence="4" id="KW-1185">Reference proteome</keyword>
<evidence type="ECO:0000256" key="1">
    <source>
        <dbReference type="SAM" id="MobiDB-lite"/>
    </source>
</evidence>
<feature type="compositionally biased region" description="Gly residues" evidence="1">
    <location>
        <begin position="257"/>
        <end position="270"/>
    </location>
</feature>
<feature type="region of interest" description="Disordered" evidence="1">
    <location>
        <begin position="292"/>
        <end position="324"/>
    </location>
</feature>
<feature type="signal peptide" evidence="2">
    <location>
        <begin position="1"/>
        <end position="19"/>
    </location>
</feature>
<dbReference type="Proteomes" id="UP000701801">
    <property type="component" value="Unassembled WGS sequence"/>
</dbReference>
<feature type="compositionally biased region" description="Pro residues" evidence="1">
    <location>
        <begin position="609"/>
        <end position="642"/>
    </location>
</feature>
<organism evidence="3 4">
    <name type="scientific">Hymenoscyphus albidus</name>
    <dbReference type="NCBI Taxonomy" id="595503"/>
    <lineage>
        <taxon>Eukaryota</taxon>
        <taxon>Fungi</taxon>
        <taxon>Dikarya</taxon>
        <taxon>Ascomycota</taxon>
        <taxon>Pezizomycotina</taxon>
        <taxon>Leotiomycetes</taxon>
        <taxon>Helotiales</taxon>
        <taxon>Helotiaceae</taxon>
        <taxon>Hymenoscyphus</taxon>
    </lineage>
</organism>
<comment type="caution">
    <text evidence="3">The sequence shown here is derived from an EMBL/GenBank/DDBJ whole genome shotgun (WGS) entry which is preliminary data.</text>
</comment>
<feature type="compositionally biased region" description="Gly residues" evidence="1">
    <location>
        <begin position="595"/>
        <end position="606"/>
    </location>
</feature>
<reference evidence="3" key="1">
    <citation type="submission" date="2021-07" db="EMBL/GenBank/DDBJ databases">
        <authorList>
            <person name="Durling M."/>
        </authorList>
    </citation>
    <scope>NUCLEOTIDE SEQUENCE</scope>
</reference>
<proteinExistence type="predicted"/>
<name>A0A9N9M460_9HELO</name>